<dbReference type="Pfam" id="PF09907">
    <property type="entry name" value="HigB_toxin"/>
    <property type="match status" value="1"/>
</dbReference>
<gene>
    <name evidence="1" type="ORF">GCM10023143_27240</name>
</gene>
<dbReference type="EMBL" id="BAABFN010000007">
    <property type="protein sequence ID" value="GAA4315717.1"/>
    <property type="molecule type" value="Genomic_DNA"/>
</dbReference>
<protein>
    <recommendedName>
        <fullName evidence="3">Type II toxin-antitoxin system HigB family toxin</fullName>
    </recommendedName>
</protein>
<proteinExistence type="predicted"/>
<dbReference type="InterPro" id="IPR018669">
    <property type="entry name" value="Toxin_HigB"/>
</dbReference>
<comment type="caution">
    <text evidence="1">The sequence shown here is derived from an EMBL/GenBank/DDBJ whole genome shotgun (WGS) entry which is preliminary data.</text>
</comment>
<evidence type="ECO:0000313" key="2">
    <source>
        <dbReference type="Proteomes" id="UP001501207"/>
    </source>
</evidence>
<organism evidence="1 2">
    <name type="scientific">Compostibacter hankyongensis</name>
    <dbReference type="NCBI Taxonomy" id="1007089"/>
    <lineage>
        <taxon>Bacteria</taxon>
        <taxon>Pseudomonadati</taxon>
        <taxon>Bacteroidota</taxon>
        <taxon>Chitinophagia</taxon>
        <taxon>Chitinophagales</taxon>
        <taxon>Chitinophagaceae</taxon>
        <taxon>Compostibacter</taxon>
    </lineage>
</organism>
<sequence>MGKERLKIKVVNLPTFRYICNDKRLLNKRKNELWGNTLKLESRIMQIVGLKKLNDFWKRHRDAGSSISTWRKITSDAEWRNRSHVLRDFPKAKILKYKRARFEISGKRYRMVCEIDYADQIVEVRWIGTHDAYNKIDPTVI</sequence>
<evidence type="ECO:0000313" key="1">
    <source>
        <dbReference type="EMBL" id="GAA4315717.1"/>
    </source>
</evidence>
<accession>A0ABP8G206</accession>
<keyword evidence="2" id="KW-1185">Reference proteome</keyword>
<evidence type="ECO:0008006" key="3">
    <source>
        <dbReference type="Google" id="ProtNLM"/>
    </source>
</evidence>
<dbReference type="RefSeq" id="WP_344980238.1">
    <property type="nucleotide sequence ID" value="NZ_BAABFN010000007.1"/>
</dbReference>
<reference evidence="2" key="1">
    <citation type="journal article" date="2019" name="Int. J. Syst. Evol. Microbiol.">
        <title>The Global Catalogue of Microorganisms (GCM) 10K type strain sequencing project: providing services to taxonomists for standard genome sequencing and annotation.</title>
        <authorList>
            <consortium name="The Broad Institute Genomics Platform"/>
            <consortium name="The Broad Institute Genome Sequencing Center for Infectious Disease"/>
            <person name="Wu L."/>
            <person name="Ma J."/>
        </authorList>
    </citation>
    <scope>NUCLEOTIDE SEQUENCE [LARGE SCALE GENOMIC DNA]</scope>
    <source>
        <strain evidence="2">JCM 17664</strain>
    </source>
</reference>
<name>A0ABP8G206_9BACT</name>
<dbReference type="Proteomes" id="UP001501207">
    <property type="component" value="Unassembled WGS sequence"/>
</dbReference>